<protein>
    <recommendedName>
        <fullName evidence="3">Poly(A) RNA polymerase mitochondrial-like central palm domain-containing protein</fullName>
    </recommendedName>
</protein>
<gene>
    <name evidence="4" type="ORF">RD792_003567</name>
</gene>
<dbReference type="InterPro" id="IPR054708">
    <property type="entry name" value="MTPAP-like_central"/>
</dbReference>
<evidence type="ECO:0000256" key="2">
    <source>
        <dbReference type="SAM" id="Phobius"/>
    </source>
</evidence>
<evidence type="ECO:0000313" key="4">
    <source>
        <dbReference type="EMBL" id="KAK4487831.1"/>
    </source>
</evidence>
<proteinExistence type="predicted"/>
<feature type="domain" description="Poly(A) RNA polymerase mitochondrial-like central palm" evidence="3">
    <location>
        <begin position="15"/>
        <end position="111"/>
    </location>
</feature>
<comment type="caution">
    <text evidence="4">The sequence shown here is derived from an EMBL/GenBank/DDBJ whole genome shotgun (WGS) entry which is preliminary data.</text>
</comment>
<keyword evidence="5" id="KW-1185">Reference proteome</keyword>
<name>A0ABR0DF31_9LAMI</name>
<reference evidence="4 5" key="1">
    <citation type="journal article" date="2023" name="bioRxiv">
        <title>Genome report: Whole genome sequence and annotation of Penstemon davidsonii.</title>
        <authorList>
            <person name="Ostevik K.L."/>
            <person name="Alabady M."/>
            <person name="Zhang M."/>
            <person name="Rausher M.D."/>
        </authorList>
    </citation>
    <scope>NUCLEOTIDE SEQUENCE [LARGE SCALE GENOMIC DNA]</scope>
    <source>
        <strain evidence="4">DNT005</strain>
        <tissue evidence="4">Whole leaf</tissue>
    </source>
</reference>
<evidence type="ECO:0000259" key="3">
    <source>
        <dbReference type="Pfam" id="PF22600"/>
    </source>
</evidence>
<keyword evidence="2" id="KW-0472">Membrane</keyword>
<keyword evidence="2" id="KW-0812">Transmembrane</keyword>
<evidence type="ECO:0000256" key="1">
    <source>
        <dbReference type="SAM" id="MobiDB-lite"/>
    </source>
</evidence>
<dbReference type="Pfam" id="PF22600">
    <property type="entry name" value="MTPAP-like_central"/>
    <property type="match status" value="1"/>
</dbReference>
<sequence length="440" mass="48851">MTYLISFPQNLEIGATVEPFGSFVSNLFTRWGDLDISLEVPNGSYISNPGRKHKQTLLGDVLRVLRKKAGCRRLQFISNARVPILKFEGSHNISCDISVNNLSGQMKSKMLFWINEIDGRFRDLVKEWAKAYHINDSKSVFRNVVIVGIVELMIAVVVGVVVGYLLTLVPAILPPLKEIYPGNMIDDLTDSWSSLSPEGVRAAAEKHIEDTCAVNINRIMSDKSRLINQSSLSELFISFLTKFSVVCSRASTHGVSPYAGQLEDIDSNMRWLPKTYALFVEDPFEQPANTARTVSSNQLTNISEAIGATYQMLVSPNQNQASIVSVLVGPHISRFLVRAPMPNPLITQSVRTRNGFKTHPGKSKTLLQTNQQSQNNNMEKKRGGTSKPNLNMDNNIDGTLNLNRSRDGTTNGSSQASTSQKKQVWKPRSDTKLDQSSFDS</sequence>
<feature type="region of interest" description="Disordered" evidence="1">
    <location>
        <begin position="354"/>
        <end position="440"/>
    </location>
</feature>
<dbReference type="PANTHER" id="PTHR12271:SF123">
    <property type="entry name" value="PROTEIN HESO1"/>
    <property type="match status" value="1"/>
</dbReference>
<feature type="transmembrane region" description="Helical" evidence="2">
    <location>
        <begin position="144"/>
        <end position="166"/>
    </location>
</feature>
<organism evidence="4 5">
    <name type="scientific">Penstemon davidsonii</name>
    <dbReference type="NCBI Taxonomy" id="160366"/>
    <lineage>
        <taxon>Eukaryota</taxon>
        <taxon>Viridiplantae</taxon>
        <taxon>Streptophyta</taxon>
        <taxon>Embryophyta</taxon>
        <taxon>Tracheophyta</taxon>
        <taxon>Spermatophyta</taxon>
        <taxon>Magnoliopsida</taxon>
        <taxon>eudicotyledons</taxon>
        <taxon>Gunneridae</taxon>
        <taxon>Pentapetalae</taxon>
        <taxon>asterids</taxon>
        <taxon>lamiids</taxon>
        <taxon>Lamiales</taxon>
        <taxon>Plantaginaceae</taxon>
        <taxon>Cheloneae</taxon>
        <taxon>Penstemon</taxon>
    </lineage>
</organism>
<dbReference type="InterPro" id="IPR043519">
    <property type="entry name" value="NT_sf"/>
</dbReference>
<dbReference type="Gene3D" id="3.30.460.10">
    <property type="entry name" value="Beta Polymerase, domain 2"/>
    <property type="match status" value="1"/>
</dbReference>
<evidence type="ECO:0000313" key="5">
    <source>
        <dbReference type="Proteomes" id="UP001291926"/>
    </source>
</evidence>
<feature type="compositionally biased region" description="Low complexity" evidence="1">
    <location>
        <begin position="365"/>
        <end position="377"/>
    </location>
</feature>
<dbReference type="PANTHER" id="PTHR12271">
    <property type="entry name" value="POLY A POLYMERASE CID PAP -RELATED"/>
    <property type="match status" value="1"/>
</dbReference>
<keyword evidence="2" id="KW-1133">Transmembrane helix</keyword>
<feature type="compositionally biased region" description="Polar residues" evidence="1">
    <location>
        <begin position="386"/>
        <end position="422"/>
    </location>
</feature>
<dbReference type="Gene3D" id="1.10.1410.10">
    <property type="match status" value="1"/>
</dbReference>
<dbReference type="Proteomes" id="UP001291926">
    <property type="component" value="Unassembled WGS sequence"/>
</dbReference>
<dbReference type="EMBL" id="JAYDYQ010001088">
    <property type="protein sequence ID" value="KAK4487831.1"/>
    <property type="molecule type" value="Genomic_DNA"/>
</dbReference>
<accession>A0ABR0DF31</accession>
<dbReference type="SUPFAM" id="SSF81631">
    <property type="entry name" value="PAP/OAS1 substrate-binding domain"/>
    <property type="match status" value="1"/>
</dbReference>
<dbReference type="CDD" id="cd05402">
    <property type="entry name" value="NT_PAP_TUTase"/>
    <property type="match status" value="1"/>
</dbReference>
<dbReference type="SUPFAM" id="SSF81301">
    <property type="entry name" value="Nucleotidyltransferase"/>
    <property type="match status" value="1"/>
</dbReference>